<accession>A0A8J6J981</accession>
<name>A0A8J6J981_9FIRM</name>
<evidence type="ECO:0000259" key="1">
    <source>
        <dbReference type="PROSITE" id="PS51737"/>
    </source>
</evidence>
<dbReference type="Pfam" id="PF13408">
    <property type="entry name" value="Zn_ribbon_recom"/>
    <property type="match status" value="1"/>
</dbReference>
<dbReference type="RefSeq" id="WP_186920116.1">
    <property type="nucleotide sequence ID" value="NZ_JACOPQ010000014.1"/>
</dbReference>
<gene>
    <name evidence="2" type="ORF">H8S62_15020</name>
</gene>
<proteinExistence type="predicted"/>
<dbReference type="Pfam" id="PF07508">
    <property type="entry name" value="Recombinase"/>
    <property type="match status" value="1"/>
</dbReference>
<dbReference type="PANTHER" id="PTHR30461:SF23">
    <property type="entry name" value="DNA RECOMBINASE-RELATED"/>
    <property type="match status" value="1"/>
</dbReference>
<dbReference type="Proteomes" id="UP000607645">
    <property type="component" value="Unassembled WGS sequence"/>
</dbReference>
<dbReference type="EMBL" id="JACOPQ010000014">
    <property type="protein sequence ID" value="MBC5738322.1"/>
    <property type="molecule type" value="Genomic_DNA"/>
</dbReference>
<protein>
    <submittedName>
        <fullName evidence="2">Recombinase family protein</fullName>
    </submittedName>
</protein>
<dbReference type="PANTHER" id="PTHR30461">
    <property type="entry name" value="DNA-INVERTASE FROM LAMBDOID PROPHAGE"/>
    <property type="match status" value="1"/>
</dbReference>
<dbReference type="GO" id="GO:0000150">
    <property type="term" value="F:DNA strand exchange activity"/>
    <property type="evidence" value="ECO:0007669"/>
    <property type="project" value="InterPro"/>
</dbReference>
<evidence type="ECO:0000313" key="3">
    <source>
        <dbReference type="Proteomes" id="UP000607645"/>
    </source>
</evidence>
<keyword evidence="3" id="KW-1185">Reference proteome</keyword>
<dbReference type="InterPro" id="IPR011109">
    <property type="entry name" value="DNA_bind_recombinase_dom"/>
</dbReference>
<evidence type="ECO:0000313" key="2">
    <source>
        <dbReference type="EMBL" id="MBC5738322.1"/>
    </source>
</evidence>
<dbReference type="GO" id="GO:0003677">
    <property type="term" value="F:DNA binding"/>
    <property type="evidence" value="ECO:0007669"/>
    <property type="project" value="InterPro"/>
</dbReference>
<reference evidence="2" key="1">
    <citation type="submission" date="2020-08" db="EMBL/GenBank/DDBJ databases">
        <title>Genome public.</title>
        <authorList>
            <person name="Liu C."/>
            <person name="Sun Q."/>
        </authorList>
    </citation>
    <scope>NUCLEOTIDE SEQUENCE</scope>
    <source>
        <strain evidence="2">NSJ-52</strain>
    </source>
</reference>
<feature type="domain" description="Recombinase" evidence="1">
    <location>
        <begin position="5"/>
        <end position="114"/>
    </location>
</feature>
<sequence length="211" mass="24359">MGYIPYGFVQKPVGIFVEPQQANVVKQIYQRYLEGDSLEGIADFLFQESIPSPQGKERWTRPVINNMLSNQKYVGYIIDFADFFMVQGEKSKRSNIDEDTGKRKAARYSSQNVLSGLVVCEECGANYRRITRPSGEVVWRCANRVEHGKRICRRAPTIPEERLKTALCKFLSLDDFDEQMIQKHIERITIQAEGVPYIQDYQLHERGMALL</sequence>
<dbReference type="PROSITE" id="PS51737">
    <property type="entry name" value="RECOMBINASE_DNA_BIND"/>
    <property type="match status" value="1"/>
</dbReference>
<organism evidence="2 3">
    <name type="scientific">Lawsonibacter faecis</name>
    <dbReference type="NCBI Taxonomy" id="2763052"/>
    <lineage>
        <taxon>Bacteria</taxon>
        <taxon>Bacillati</taxon>
        <taxon>Bacillota</taxon>
        <taxon>Clostridia</taxon>
        <taxon>Eubacteriales</taxon>
        <taxon>Oscillospiraceae</taxon>
        <taxon>Lawsonibacter</taxon>
    </lineage>
</organism>
<comment type="caution">
    <text evidence="2">The sequence shown here is derived from an EMBL/GenBank/DDBJ whole genome shotgun (WGS) entry which is preliminary data.</text>
</comment>
<dbReference type="Gene3D" id="3.90.1750.20">
    <property type="entry name" value="Putative Large Serine Recombinase, Chain B, Domain 2"/>
    <property type="match status" value="1"/>
</dbReference>
<dbReference type="AlphaFoldDB" id="A0A8J6J981"/>
<dbReference type="InterPro" id="IPR050639">
    <property type="entry name" value="SSR_resolvase"/>
</dbReference>
<dbReference type="InterPro" id="IPR025827">
    <property type="entry name" value="Zn_ribbon_recom_dom"/>
</dbReference>
<dbReference type="InterPro" id="IPR038109">
    <property type="entry name" value="DNA_bind_recomb_sf"/>
</dbReference>